<dbReference type="OrthoDB" id="7418600at2"/>
<accession>A0A139WQU6</accession>
<proteinExistence type="predicted"/>
<dbReference type="RefSeq" id="WP_017740957.1">
    <property type="nucleotide sequence ID" value="NZ_KQ976355.1"/>
</dbReference>
<dbReference type="Proteomes" id="UP000076925">
    <property type="component" value="Unassembled WGS sequence"/>
</dbReference>
<evidence type="ECO:0000259" key="1">
    <source>
        <dbReference type="Pfam" id="PF08100"/>
    </source>
</evidence>
<dbReference type="STRING" id="128403.WA1_49560"/>
<organism evidence="2 3">
    <name type="scientific">Scytonema hofmannii PCC 7110</name>
    <dbReference type="NCBI Taxonomy" id="128403"/>
    <lineage>
        <taxon>Bacteria</taxon>
        <taxon>Bacillati</taxon>
        <taxon>Cyanobacteriota</taxon>
        <taxon>Cyanophyceae</taxon>
        <taxon>Nostocales</taxon>
        <taxon>Scytonemataceae</taxon>
        <taxon>Scytonema</taxon>
    </lineage>
</organism>
<gene>
    <name evidence="2" type="ORF">WA1_49560</name>
</gene>
<dbReference type="GO" id="GO:0046983">
    <property type="term" value="F:protein dimerization activity"/>
    <property type="evidence" value="ECO:0007669"/>
    <property type="project" value="InterPro"/>
</dbReference>
<reference evidence="2 3" key="1">
    <citation type="journal article" date="2013" name="Genome Biol. Evol.">
        <title>Genomes of Stigonematalean cyanobacteria (subsection V) and the evolution of oxygenic photosynthesis from prokaryotes to plastids.</title>
        <authorList>
            <person name="Dagan T."/>
            <person name="Roettger M."/>
            <person name="Stucken K."/>
            <person name="Landan G."/>
            <person name="Koch R."/>
            <person name="Major P."/>
            <person name="Gould S.B."/>
            <person name="Goremykin V.V."/>
            <person name="Rippka R."/>
            <person name="Tandeau de Marsac N."/>
            <person name="Gugger M."/>
            <person name="Lockhart P.J."/>
            <person name="Allen J.F."/>
            <person name="Brune I."/>
            <person name="Maus I."/>
            <person name="Puhler A."/>
            <person name="Martin W.F."/>
        </authorList>
    </citation>
    <scope>NUCLEOTIDE SEQUENCE [LARGE SCALE GENOMIC DNA]</scope>
    <source>
        <strain evidence="2 3">PCC 7110</strain>
    </source>
</reference>
<dbReference type="Gene3D" id="1.10.10.10">
    <property type="entry name" value="Winged helix-like DNA-binding domain superfamily/Winged helix DNA-binding domain"/>
    <property type="match status" value="1"/>
</dbReference>
<keyword evidence="3" id="KW-1185">Reference proteome</keyword>
<comment type="caution">
    <text evidence="2">The sequence shown here is derived from an EMBL/GenBank/DDBJ whole genome shotgun (WGS) entry which is preliminary data.</text>
</comment>
<dbReference type="Pfam" id="PF08100">
    <property type="entry name" value="Dimerisation"/>
    <property type="match status" value="1"/>
</dbReference>
<dbReference type="AlphaFoldDB" id="A0A139WQU6"/>
<sequence>MHHLKEGSQSVETLAEALSVDAPALYRFLRALASAGIFSETQSRQFQLTPMAECLCSDAPTSIRRLAIWSGSEPIHWQMWGNLLYSVKTGKPAFECCRVSTRSNPSHSMSFELD</sequence>
<dbReference type="SUPFAM" id="SSF46785">
    <property type="entry name" value="Winged helix' DNA-binding domain"/>
    <property type="match status" value="1"/>
</dbReference>
<dbReference type="InterPro" id="IPR012967">
    <property type="entry name" value="COMT_dimerisation"/>
</dbReference>
<feature type="domain" description="O-methyltransferase dimerisation" evidence="1">
    <location>
        <begin position="4"/>
        <end position="57"/>
    </location>
</feature>
<name>A0A139WQU6_9CYAN</name>
<dbReference type="InterPro" id="IPR036390">
    <property type="entry name" value="WH_DNA-bd_sf"/>
</dbReference>
<protein>
    <recommendedName>
        <fullName evidence="1">O-methyltransferase dimerisation domain-containing protein</fullName>
    </recommendedName>
</protein>
<dbReference type="InterPro" id="IPR036388">
    <property type="entry name" value="WH-like_DNA-bd_sf"/>
</dbReference>
<evidence type="ECO:0000313" key="2">
    <source>
        <dbReference type="EMBL" id="KYC34786.1"/>
    </source>
</evidence>
<evidence type="ECO:0000313" key="3">
    <source>
        <dbReference type="Proteomes" id="UP000076925"/>
    </source>
</evidence>
<dbReference type="EMBL" id="ANNX02000064">
    <property type="protein sequence ID" value="KYC34786.1"/>
    <property type="molecule type" value="Genomic_DNA"/>
</dbReference>